<dbReference type="SUPFAM" id="SSF54975">
    <property type="entry name" value="Acylphosphatase/BLUF domain-like"/>
    <property type="match status" value="1"/>
</dbReference>
<dbReference type="RefSeq" id="WP_176279571.1">
    <property type="nucleotide sequence ID" value="NZ_JABWMH010000003.1"/>
</dbReference>
<dbReference type="Proteomes" id="UP000652427">
    <property type="component" value="Unassembled WGS sequence"/>
</dbReference>
<evidence type="ECO:0000313" key="3">
    <source>
        <dbReference type="Proteomes" id="UP000652427"/>
    </source>
</evidence>
<evidence type="ECO:0000313" key="2">
    <source>
        <dbReference type="EMBL" id="NVD28028.1"/>
    </source>
</evidence>
<reference evidence="2 3" key="1">
    <citation type="submission" date="2020-06" db="EMBL/GenBank/DDBJ databases">
        <authorList>
            <person name="Kim S.-J."/>
            <person name="Park S.-J."/>
        </authorList>
    </citation>
    <scope>NUCLEOTIDE SEQUENCE [LARGE SCALE GENOMIC DNA]</scope>
    <source>
        <strain evidence="2 3">SW-151</strain>
    </source>
</reference>
<protein>
    <submittedName>
        <fullName evidence="2">BLUF domain-containing protein</fullName>
    </submittedName>
</protein>
<dbReference type="PROSITE" id="PS50925">
    <property type="entry name" value="BLUF"/>
    <property type="match status" value="1"/>
</dbReference>
<gene>
    <name evidence="2" type="ORF">HUO14_08945</name>
</gene>
<keyword evidence="3" id="KW-1185">Reference proteome</keyword>
<organism evidence="2 3">
    <name type="scientific">Parasphingorhabdus flavimaris</name>
    <dbReference type="NCBI Taxonomy" id="266812"/>
    <lineage>
        <taxon>Bacteria</taxon>
        <taxon>Pseudomonadati</taxon>
        <taxon>Pseudomonadota</taxon>
        <taxon>Alphaproteobacteria</taxon>
        <taxon>Sphingomonadales</taxon>
        <taxon>Sphingomonadaceae</taxon>
        <taxon>Parasphingorhabdus</taxon>
    </lineage>
</organism>
<dbReference type="SMART" id="SM01034">
    <property type="entry name" value="BLUF"/>
    <property type="match status" value="1"/>
</dbReference>
<dbReference type="Gene3D" id="3.30.70.100">
    <property type="match status" value="1"/>
</dbReference>
<evidence type="ECO:0000259" key="1">
    <source>
        <dbReference type="PROSITE" id="PS50925"/>
    </source>
</evidence>
<proteinExistence type="predicted"/>
<dbReference type="InterPro" id="IPR036046">
    <property type="entry name" value="Acylphosphatase-like_dom_sf"/>
</dbReference>
<feature type="domain" description="BLUF" evidence="1">
    <location>
        <begin position="10"/>
        <end position="105"/>
    </location>
</feature>
<accession>A0ABX2N2U7</accession>
<name>A0ABX2N2U7_9SPHN</name>
<dbReference type="InterPro" id="IPR007024">
    <property type="entry name" value="BLUF_domain"/>
</dbReference>
<dbReference type="Pfam" id="PF04940">
    <property type="entry name" value="BLUF"/>
    <property type="match status" value="1"/>
</dbReference>
<comment type="caution">
    <text evidence="2">The sequence shown here is derived from an EMBL/GenBank/DDBJ whole genome shotgun (WGS) entry which is preliminary data.</text>
</comment>
<sequence length="152" mass="16938">MNAYTSDKQFSRLLYTSALDIECCGEKPAETVRRIAEGAAEQNRLSDLTGSLLFVNGVFIQILEGPQDEVEKAFERICCDFRHVDVRLIDLINVSERLFEGWNMAFLSDDEMSSLALGDELQEIQFLAGVNASQATLQMRSLLDNHSAASKA</sequence>
<dbReference type="EMBL" id="JABWMH010000003">
    <property type="protein sequence ID" value="NVD28028.1"/>
    <property type="molecule type" value="Genomic_DNA"/>
</dbReference>